<reference evidence="12 13" key="1">
    <citation type="submission" date="2020-03" db="EMBL/GenBank/DDBJ databases">
        <title>Assessment of the enzymatic potential of alkaline-tolerant lipase obtained from Bacillus luteus H11 (technogenic soil) for the bioremediation of saline soils contaminated with petroleum substances.</title>
        <authorList>
            <person name="Kalwasinska A."/>
        </authorList>
    </citation>
    <scope>NUCLEOTIDE SEQUENCE [LARGE SCALE GENOMIC DNA]</scope>
    <source>
        <strain evidence="12 13">H11</strain>
    </source>
</reference>
<dbReference type="GO" id="GO:0070814">
    <property type="term" value="P:hydrogen sulfide biosynthetic process"/>
    <property type="evidence" value="ECO:0007669"/>
    <property type="project" value="UniProtKB-UniRule"/>
</dbReference>
<keyword evidence="5 9" id="KW-0808">Transferase</keyword>
<keyword evidence="9" id="KW-0597">Phosphoprotein</keyword>
<dbReference type="AlphaFoldDB" id="A0A969TVH8"/>
<proteinExistence type="inferred from homology"/>
<evidence type="ECO:0000256" key="5">
    <source>
        <dbReference type="ARBA" id="ARBA00022679"/>
    </source>
</evidence>
<dbReference type="Pfam" id="PF01583">
    <property type="entry name" value="APS_kinase"/>
    <property type="match status" value="1"/>
</dbReference>
<dbReference type="GO" id="GO:0004020">
    <property type="term" value="F:adenylylsulfate kinase activity"/>
    <property type="evidence" value="ECO:0007669"/>
    <property type="project" value="UniProtKB-UniRule"/>
</dbReference>
<dbReference type="PANTHER" id="PTHR11055">
    <property type="entry name" value="BIFUNCTIONAL 3'-PHOSPHOADENOSINE 5'-PHOSPHOSULFATE SYNTHASE"/>
    <property type="match status" value="1"/>
</dbReference>
<evidence type="ECO:0000313" key="12">
    <source>
        <dbReference type="EMBL" id="NJP38122.1"/>
    </source>
</evidence>
<evidence type="ECO:0000256" key="4">
    <source>
        <dbReference type="ARBA" id="ARBA00007008"/>
    </source>
</evidence>
<dbReference type="NCBIfam" id="TIGR00455">
    <property type="entry name" value="apsK"/>
    <property type="match status" value="1"/>
</dbReference>
<evidence type="ECO:0000256" key="7">
    <source>
        <dbReference type="ARBA" id="ARBA00022777"/>
    </source>
</evidence>
<comment type="catalytic activity">
    <reaction evidence="1 9 10">
        <text>adenosine 5'-phosphosulfate + ATP = 3'-phosphoadenylyl sulfate + ADP + H(+)</text>
        <dbReference type="Rhea" id="RHEA:24152"/>
        <dbReference type="ChEBI" id="CHEBI:15378"/>
        <dbReference type="ChEBI" id="CHEBI:30616"/>
        <dbReference type="ChEBI" id="CHEBI:58243"/>
        <dbReference type="ChEBI" id="CHEBI:58339"/>
        <dbReference type="ChEBI" id="CHEBI:456216"/>
        <dbReference type="EC" id="2.7.1.25"/>
    </reaction>
</comment>
<name>A0A969TVH8_9BACI</name>
<dbReference type="SUPFAM" id="SSF52540">
    <property type="entry name" value="P-loop containing nucleoside triphosphate hydrolases"/>
    <property type="match status" value="1"/>
</dbReference>
<accession>A0A969TVH8</accession>
<feature type="binding site" evidence="9">
    <location>
        <begin position="35"/>
        <end position="42"/>
    </location>
    <ligand>
        <name>ATP</name>
        <dbReference type="ChEBI" id="CHEBI:30616"/>
    </ligand>
</feature>
<evidence type="ECO:0000256" key="1">
    <source>
        <dbReference type="ARBA" id="ARBA00001823"/>
    </source>
</evidence>
<evidence type="ECO:0000256" key="3">
    <source>
        <dbReference type="ARBA" id="ARBA00004806"/>
    </source>
</evidence>
<dbReference type="Proteomes" id="UP000752012">
    <property type="component" value="Unassembled WGS sequence"/>
</dbReference>
<dbReference type="EC" id="2.7.1.25" evidence="9 10"/>
<comment type="similarity">
    <text evidence="4 9 10">Belongs to the APS kinase family.</text>
</comment>
<dbReference type="Gene3D" id="3.40.50.300">
    <property type="entry name" value="P-loop containing nucleotide triphosphate hydrolases"/>
    <property type="match status" value="1"/>
</dbReference>
<sequence length="206" mass="22907">MKHVSNHLTWHDSHVRKEDREKLNGHRGFVLWFTGLSGSGKSTLSAALELELHKRGIKTYRLDGDNVRMGLNQNLGFSAEDRAENIRRVGEAAKLMADAGLVTLTAFISPYQQDREGVKVSLGEDVAEVFVKAPLAVCEERDPKGLYKKARAGEIRNFTGIDDPYEEPEAPDLTLDTGKDSIQKNVSVLITYLQEKGVISTEANIR</sequence>
<evidence type="ECO:0000313" key="13">
    <source>
        <dbReference type="Proteomes" id="UP000752012"/>
    </source>
</evidence>
<protein>
    <recommendedName>
        <fullName evidence="9 10">Adenylyl-sulfate kinase</fullName>
        <ecNumber evidence="9 10">2.7.1.25</ecNumber>
    </recommendedName>
    <alternativeName>
        <fullName evidence="9">APS kinase</fullName>
    </alternativeName>
    <alternativeName>
        <fullName evidence="9">ATP adenosine-5'-phosphosulfate 3'-phosphotransferase</fullName>
    </alternativeName>
    <alternativeName>
        <fullName evidence="9">Adenosine-5'-phosphosulfate kinase</fullName>
    </alternativeName>
</protein>
<dbReference type="InterPro" id="IPR002891">
    <property type="entry name" value="APS"/>
</dbReference>
<evidence type="ECO:0000256" key="6">
    <source>
        <dbReference type="ARBA" id="ARBA00022741"/>
    </source>
</evidence>
<dbReference type="GO" id="GO:0000103">
    <property type="term" value="P:sulfate assimilation"/>
    <property type="evidence" value="ECO:0007669"/>
    <property type="project" value="UniProtKB-UniRule"/>
</dbReference>
<dbReference type="CDD" id="cd02027">
    <property type="entry name" value="APSK"/>
    <property type="match status" value="1"/>
</dbReference>
<keyword evidence="13" id="KW-1185">Reference proteome</keyword>
<evidence type="ECO:0000256" key="8">
    <source>
        <dbReference type="ARBA" id="ARBA00022840"/>
    </source>
</evidence>
<feature type="active site" description="Phosphoserine intermediate" evidence="9">
    <location>
        <position position="109"/>
    </location>
</feature>
<dbReference type="EMBL" id="JAATHJ010000016">
    <property type="protein sequence ID" value="NJP38122.1"/>
    <property type="molecule type" value="Genomic_DNA"/>
</dbReference>
<evidence type="ECO:0000259" key="11">
    <source>
        <dbReference type="Pfam" id="PF01583"/>
    </source>
</evidence>
<evidence type="ECO:0000256" key="10">
    <source>
        <dbReference type="RuleBase" id="RU004347"/>
    </source>
</evidence>
<dbReference type="FunFam" id="3.40.50.300:FF:000212">
    <property type="entry name" value="Adenylyl-sulfate kinase"/>
    <property type="match status" value="1"/>
</dbReference>
<comment type="pathway">
    <text evidence="3 9 10">Sulfur metabolism; hydrogen sulfide biosynthesis; sulfite from sulfate: step 2/3.</text>
</comment>
<dbReference type="InterPro" id="IPR059117">
    <property type="entry name" value="APS_kinase_dom"/>
</dbReference>
<comment type="caution">
    <text evidence="12">The sequence shown here is derived from an EMBL/GenBank/DDBJ whole genome shotgun (WGS) entry which is preliminary data.</text>
</comment>
<organism evidence="12 13">
    <name type="scientific">Alkalicoccus luteus</name>
    <dbReference type="NCBI Taxonomy" id="1237094"/>
    <lineage>
        <taxon>Bacteria</taxon>
        <taxon>Bacillati</taxon>
        <taxon>Bacillota</taxon>
        <taxon>Bacilli</taxon>
        <taxon>Bacillales</taxon>
        <taxon>Bacillaceae</taxon>
        <taxon>Alkalicoccus</taxon>
    </lineage>
</organism>
<keyword evidence="7 9" id="KW-0418">Kinase</keyword>
<evidence type="ECO:0000256" key="2">
    <source>
        <dbReference type="ARBA" id="ARBA00002632"/>
    </source>
</evidence>
<dbReference type="InterPro" id="IPR027417">
    <property type="entry name" value="P-loop_NTPase"/>
</dbReference>
<dbReference type="HAMAP" id="MF_00065">
    <property type="entry name" value="Adenylyl_sulf_kinase"/>
    <property type="match status" value="1"/>
</dbReference>
<keyword evidence="8 9" id="KW-0067">ATP-binding</keyword>
<gene>
    <name evidence="9 12" type="primary">cysC</name>
    <name evidence="12" type="ORF">HCN83_11060</name>
</gene>
<keyword evidence="6 9" id="KW-0547">Nucleotide-binding</keyword>
<feature type="domain" description="APS kinase" evidence="11">
    <location>
        <begin position="27"/>
        <end position="176"/>
    </location>
</feature>
<dbReference type="NCBIfam" id="NF003013">
    <property type="entry name" value="PRK03846.1"/>
    <property type="match status" value="1"/>
</dbReference>
<dbReference type="PANTHER" id="PTHR11055:SF1">
    <property type="entry name" value="PAPS SYNTHETASE, ISOFORM D"/>
    <property type="match status" value="1"/>
</dbReference>
<evidence type="ECO:0000256" key="9">
    <source>
        <dbReference type="HAMAP-Rule" id="MF_00065"/>
    </source>
</evidence>
<comment type="function">
    <text evidence="2 9 10">Catalyzes the synthesis of activated sulfate.</text>
</comment>
<dbReference type="GO" id="GO:0005524">
    <property type="term" value="F:ATP binding"/>
    <property type="evidence" value="ECO:0007669"/>
    <property type="project" value="UniProtKB-UniRule"/>
</dbReference>